<gene>
    <name evidence="2" type="ORF">ACFS25_21820</name>
</gene>
<accession>A0ABW6AM15</accession>
<organism evidence="2 3">
    <name type="scientific">Spirosoma flavum</name>
    <dbReference type="NCBI Taxonomy" id="2048557"/>
    <lineage>
        <taxon>Bacteria</taxon>
        <taxon>Pseudomonadati</taxon>
        <taxon>Bacteroidota</taxon>
        <taxon>Cytophagia</taxon>
        <taxon>Cytophagales</taxon>
        <taxon>Cytophagaceae</taxon>
        <taxon>Spirosoma</taxon>
    </lineage>
</organism>
<protein>
    <submittedName>
        <fullName evidence="2">Uncharacterized protein</fullName>
    </submittedName>
</protein>
<name>A0ABW6AM15_9BACT</name>
<keyword evidence="1" id="KW-0472">Membrane</keyword>
<keyword evidence="1" id="KW-1133">Transmembrane helix</keyword>
<comment type="caution">
    <text evidence="2">The sequence shown here is derived from an EMBL/GenBank/DDBJ whole genome shotgun (WGS) entry which is preliminary data.</text>
</comment>
<proteinExistence type="predicted"/>
<dbReference type="RefSeq" id="WP_381505224.1">
    <property type="nucleotide sequence ID" value="NZ_JBHUOM010000023.1"/>
</dbReference>
<evidence type="ECO:0000313" key="2">
    <source>
        <dbReference type="EMBL" id="MFD2936435.1"/>
    </source>
</evidence>
<sequence>MSDQIGNSNAFLNYVWYPATLMPPDDFLDDDNQQMIIVVEGIGIISGFYSLDKKSFYMHCQRYDSHEDKSTGGLTRQQEINRNLNWVVEPTSQVTHWMLVELPT</sequence>
<keyword evidence="3" id="KW-1185">Reference proteome</keyword>
<keyword evidence="1" id="KW-0812">Transmembrane</keyword>
<evidence type="ECO:0000256" key="1">
    <source>
        <dbReference type="SAM" id="Phobius"/>
    </source>
</evidence>
<evidence type="ECO:0000313" key="3">
    <source>
        <dbReference type="Proteomes" id="UP001597512"/>
    </source>
</evidence>
<dbReference type="Proteomes" id="UP001597512">
    <property type="component" value="Unassembled WGS sequence"/>
</dbReference>
<reference evidence="3" key="1">
    <citation type="journal article" date="2019" name="Int. J. Syst. Evol. Microbiol.">
        <title>The Global Catalogue of Microorganisms (GCM) 10K type strain sequencing project: providing services to taxonomists for standard genome sequencing and annotation.</title>
        <authorList>
            <consortium name="The Broad Institute Genomics Platform"/>
            <consortium name="The Broad Institute Genome Sequencing Center for Infectious Disease"/>
            <person name="Wu L."/>
            <person name="Ma J."/>
        </authorList>
    </citation>
    <scope>NUCLEOTIDE SEQUENCE [LARGE SCALE GENOMIC DNA]</scope>
    <source>
        <strain evidence="3">KCTC 52490</strain>
    </source>
</reference>
<dbReference type="EMBL" id="JBHUOM010000023">
    <property type="protein sequence ID" value="MFD2936435.1"/>
    <property type="molecule type" value="Genomic_DNA"/>
</dbReference>
<feature type="transmembrane region" description="Helical" evidence="1">
    <location>
        <begin position="33"/>
        <end position="51"/>
    </location>
</feature>